<dbReference type="PANTHER" id="PTHR28158:SF1">
    <property type="entry name" value="SMALL RIBOSOMAL SUBUNIT PROTEIN MS45"/>
    <property type="match status" value="1"/>
</dbReference>
<evidence type="ECO:0008006" key="4">
    <source>
        <dbReference type="Google" id="ProtNLM"/>
    </source>
</evidence>
<dbReference type="Pfam" id="PF12298">
    <property type="entry name" value="Bot1p"/>
    <property type="match status" value="1"/>
</dbReference>
<protein>
    <recommendedName>
        <fullName evidence="4">37S ribosomal protein S35, mitochondrial</fullName>
    </recommendedName>
</protein>
<sequence length="332" mass="38123">MPPRLPLPSAELASMTSSGSSLPARISPLELALRTCQSCRSFSTTPSRNGTLPAVRYRFYQWQKKRGKSLAQHRPGKLNYISSGDNGTIPFPSNKFFQSQPVLSEASRELIHRRVSMDDEPIKVVSADLGVDHRRVAAVVRMKEIEKDWERMGKKLAKPYSRAVMEMLPTHDYPEGHDPLPLEPINEIHVHGYTMQQLFIPTSESRHFTREDAAQAFHPTMLSPDSRMPHKELVRHYRRIEDGQRASDSREKFIKEARASERADVLRDASKMEFEKRATQTVPTERADFRFKRITADDAGPDGRSRRGVGWRYGAPYEDRKKDQVKHPLKYE</sequence>
<accession>A0A9W8YKB2</accession>
<evidence type="ECO:0000256" key="1">
    <source>
        <dbReference type="SAM" id="MobiDB-lite"/>
    </source>
</evidence>
<dbReference type="PANTHER" id="PTHR28158">
    <property type="entry name" value="37S RIBOSOMAL PROTEIN S35, MITOCHONDRIAL"/>
    <property type="match status" value="1"/>
</dbReference>
<comment type="caution">
    <text evidence="2">The sequence shown here is derived from an EMBL/GenBank/DDBJ whole genome shotgun (WGS) entry which is preliminary data.</text>
</comment>
<proteinExistence type="predicted"/>
<feature type="region of interest" description="Disordered" evidence="1">
    <location>
        <begin position="293"/>
        <end position="332"/>
    </location>
</feature>
<keyword evidence="3" id="KW-1185">Reference proteome</keyword>
<feature type="compositionally biased region" description="Basic and acidic residues" evidence="1">
    <location>
        <begin position="293"/>
        <end position="305"/>
    </location>
</feature>
<dbReference type="GO" id="GO:0003735">
    <property type="term" value="F:structural constituent of ribosome"/>
    <property type="evidence" value="ECO:0007669"/>
    <property type="project" value="TreeGrafter"/>
</dbReference>
<evidence type="ECO:0000313" key="3">
    <source>
        <dbReference type="Proteomes" id="UP001140453"/>
    </source>
</evidence>
<dbReference type="Proteomes" id="UP001140453">
    <property type="component" value="Unassembled WGS sequence"/>
</dbReference>
<dbReference type="AlphaFoldDB" id="A0A9W8YKB2"/>
<feature type="compositionally biased region" description="Basic and acidic residues" evidence="1">
    <location>
        <begin position="317"/>
        <end position="332"/>
    </location>
</feature>
<dbReference type="EMBL" id="JAPEVB010000006">
    <property type="protein sequence ID" value="KAJ4386131.1"/>
    <property type="molecule type" value="Genomic_DNA"/>
</dbReference>
<dbReference type="InterPro" id="IPR021036">
    <property type="entry name" value="Ribosomal_mS45"/>
</dbReference>
<dbReference type="GO" id="GO:0005763">
    <property type="term" value="C:mitochondrial small ribosomal subunit"/>
    <property type="evidence" value="ECO:0007669"/>
    <property type="project" value="TreeGrafter"/>
</dbReference>
<feature type="region of interest" description="Disordered" evidence="1">
    <location>
        <begin position="1"/>
        <end position="22"/>
    </location>
</feature>
<reference evidence="2" key="1">
    <citation type="submission" date="2022-10" db="EMBL/GenBank/DDBJ databases">
        <title>Tapping the CABI collections for fungal endophytes: first genome assemblies for Collariella, Neodidymelliopsis, Ascochyta clinopodiicola, Didymella pomorum, Didymosphaeria variabile, Neocosmospora piperis and Neocucurbitaria cava.</title>
        <authorList>
            <person name="Hill R."/>
        </authorList>
    </citation>
    <scope>NUCLEOTIDE SEQUENCE</scope>
    <source>
        <strain evidence="2">IMI 355082</strain>
    </source>
</reference>
<dbReference type="OrthoDB" id="10052321at2759"/>
<gene>
    <name evidence="2" type="ORF">N0V93_009023</name>
</gene>
<dbReference type="GO" id="GO:0032543">
    <property type="term" value="P:mitochondrial translation"/>
    <property type="evidence" value="ECO:0007669"/>
    <property type="project" value="TreeGrafter"/>
</dbReference>
<organism evidence="2 3">
    <name type="scientific">Gnomoniopsis smithogilvyi</name>
    <dbReference type="NCBI Taxonomy" id="1191159"/>
    <lineage>
        <taxon>Eukaryota</taxon>
        <taxon>Fungi</taxon>
        <taxon>Dikarya</taxon>
        <taxon>Ascomycota</taxon>
        <taxon>Pezizomycotina</taxon>
        <taxon>Sordariomycetes</taxon>
        <taxon>Sordariomycetidae</taxon>
        <taxon>Diaporthales</taxon>
        <taxon>Gnomoniaceae</taxon>
        <taxon>Gnomoniopsis</taxon>
    </lineage>
</organism>
<evidence type="ECO:0000313" key="2">
    <source>
        <dbReference type="EMBL" id="KAJ4386131.1"/>
    </source>
</evidence>
<name>A0A9W8YKB2_9PEZI</name>